<feature type="region of interest" description="Disordered" evidence="1">
    <location>
        <begin position="54"/>
        <end position="136"/>
    </location>
</feature>
<evidence type="ECO:0000313" key="5">
    <source>
        <dbReference type="Proteomes" id="UP000007383"/>
    </source>
</evidence>
<keyword evidence="5" id="KW-1185">Reference proteome</keyword>
<dbReference type="OrthoDB" id="306061at2"/>
<dbReference type="RefSeq" id="WP_014456007.1">
    <property type="nucleotide sequence ID" value="NC_017098.1"/>
</dbReference>
<reference evidence="5" key="1">
    <citation type="journal article" date="2013" name="Stand. Genomic Sci.">
        <title>Complete genome sequence of the halophilic bacterium Spirochaeta africana type strain (Z-7692(T)) from the alkaline Lake Magadi in the East African Rift.</title>
        <authorList>
            <person name="Liolos K."/>
            <person name="Abt B."/>
            <person name="Scheuner C."/>
            <person name="Teshima H."/>
            <person name="Held B."/>
            <person name="Lapidus A."/>
            <person name="Nolan M."/>
            <person name="Lucas S."/>
            <person name="Deshpande S."/>
            <person name="Cheng J.F."/>
            <person name="Tapia R."/>
            <person name="Goodwin L.A."/>
            <person name="Pitluck S."/>
            <person name="Pagani I."/>
            <person name="Ivanova N."/>
            <person name="Mavromatis K."/>
            <person name="Mikhailova N."/>
            <person name="Huntemann M."/>
            <person name="Pati A."/>
            <person name="Chen A."/>
            <person name="Palaniappan K."/>
            <person name="Land M."/>
            <person name="Rohde M."/>
            <person name="Tindall B.J."/>
            <person name="Detter J.C."/>
            <person name="Goker M."/>
            <person name="Bristow J."/>
            <person name="Eisen J.A."/>
            <person name="Markowitz V."/>
            <person name="Hugenholtz P."/>
            <person name="Woyke T."/>
            <person name="Klenk H.P."/>
            <person name="Kyrpides N.C."/>
        </authorList>
    </citation>
    <scope>NUCLEOTIDE SEQUENCE</scope>
    <source>
        <strain evidence="5">ATCC 700263 / DSM 8902 / Z-7692</strain>
    </source>
</reference>
<dbReference type="PATRIC" id="fig|889378.3.peg.1960"/>
<name>H9UKI1_SPIAZ</name>
<gene>
    <name evidence="4" type="ordered locus">Spiaf_1973</name>
</gene>
<keyword evidence="2" id="KW-0472">Membrane</keyword>
<feature type="compositionally biased region" description="Basic and acidic residues" evidence="1">
    <location>
        <begin position="97"/>
        <end position="121"/>
    </location>
</feature>
<accession>H9UKI1</accession>
<proteinExistence type="predicted"/>
<keyword evidence="2" id="KW-0812">Transmembrane</keyword>
<evidence type="ECO:0000313" key="4">
    <source>
        <dbReference type="EMBL" id="AFG38024.1"/>
    </source>
</evidence>
<feature type="transmembrane region" description="Helical" evidence="2">
    <location>
        <begin position="12"/>
        <end position="31"/>
    </location>
</feature>
<protein>
    <submittedName>
        <fullName evidence="4">Sporulation/spore germination protein</fullName>
    </submittedName>
</protein>
<dbReference type="Proteomes" id="UP000007383">
    <property type="component" value="Chromosome"/>
</dbReference>
<dbReference type="Pfam" id="PF10646">
    <property type="entry name" value="Germane"/>
    <property type="match status" value="1"/>
</dbReference>
<dbReference type="KEGG" id="sfc:Spiaf_1973"/>
<sequence>MGRSRTRKRVSLGILFWIAFILFILVVFLFSRQNIQHVMETTGLLEILQTRLGTGEAEESPDLDRITSPLQPRQEAPDEPLVQPEEPAPPPPEPAPEPEREPEEPREPAAPPEQREPEPRQPEQPPAPETTEETRTARLYYIRVSDDGRINAEAARRNLPVTNAPLTANLRALIQGPTTDELNNGLLNLIPSDTRLLSASVNNRVAYLNFSEEFRFNSLGTEGLIAQLQQIVFTATEFSSVDRVQFLINGEQKEYLGGDGVYIGQPLGRSAFH</sequence>
<feature type="compositionally biased region" description="Pro residues" evidence="1">
    <location>
        <begin position="86"/>
        <end position="95"/>
    </location>
</feature>
<dbReference type="AlphaFoldDB" id="H9UKI1"/>
<feature type="domain" description="GerMN" evidence="3">
    <location>
        <begin position="166"/>
        <end position="257"/>
    </location>
</feature>
<keyword evidence="2" id="KW-1133">Transmembrane helix</keyword>
<evidence type="ECO:0000256" key="2">
    <source>
        <dbReference type="SAM" id="Phobius"/>
    </source>
</evidence>
<dbReference type="EMBL" id="CP003282">
    <property type="protein sequence ID" value="AFG38024.1"/>
    <property type="molecule type" value="Genomic_DNA"/>
</dbReference>
<dbReference type="InterPro" id="IPR019606">
    <property type="entry name" value="GerMN"/>
</dbReference>
<dbReference type="STRING" id="889378.Spiaf_1973"/>
<evidence type="ECO:0000259" key="3">
    <source>
        <dbReference type="SMART" id="SM00909"/>
    </source>
</evidence>
<dbReference type="eggNOG" id="COG5401">
    <property type="taxonomic scope" value="Bacteria"/>
</dbReference>
<dbReference type="HOGENOM" id="CLU_078248_0_0_12"/>
<dbReference type="SMART" id="SM00909">
    <property type="entry name" value="Germane"/>
    <property type="match status" value="1"/>
</dbReference>
<evidence type="ECO:0000256" key="1">
    <source>
        <dbReference type="SAM" id="MobiDB-lite"/>
    </source>
</evidence>
<organism evidence="4 5">
    <name type="scientific">Spirochaeta africana (strain ATCC 700263 / DSM 8902 / Z-7692)</name>
    <dbReference type="NCBI Taxonomy" id="889378"/>
    <lineage>
        <taxon>Bacteria</taxon>
        <taxon>Pseudomonadati</taxon>
        <taxon>Spirochaetota</taxon>
        <taxon>Spirochaetia</taxon>
        <taxon>Spirochaetales</taxon>
        <taxon>Spirochaetaceae</taxon>
        <taxon>Spirochaeta</taxon>
    </lineage>
</organism>